<comment type="similarity">
    <text evidence="5">Belongs to the integrin alpha chain family.</text>
</comment>
<sequence length="370" mass="40797">NHSLFTLRLFSLLWCAPSGVWSFNLYAEHPTVYRGPSGSYFGYSVDFYQASTDSNKFSVLVGAPKANTSQPGIVEAGSVYYCPWPGLPDSCRQIPFDNANNRMIKVNGSREPLEFKSHQWFGASVRTHKGKVVACAPLYHWRTVKLSGEMDPVGTCYVAVQNFSAYAEYSPCRTNDPDPEGQGFCQAGFSVDFTKEGRLVVGGPGSFYWQGQVMTAGVAEILNGYSLKAVLRRVPGEKHTTAAEDTHDDSYLGNAQTQNRPLRIIRSGPSNFTGEQMASYFGYSVAVTDLNGDGMDDVLVGAPLYMEREMESKPKEVGRVYLYLQKAPLTFYKPVALTGTYTFGRFGTAIAPLGDVNNDGYNGKKRYIGY</sequence>
<reference evidence="6" key="1">
    <citation type="submission" date="2025-08" db="UniProtKB">
        <authorList>
            <consortium name="Ensembl"/>
        </authorList>
    </citation>
    <scope>IDENTIFICATION</scope>
</reference>
<comment type="subcellular location">
    <subcellularLocation>
        <location evidence="5">Membrane</location>
        <topology evidence="5">Single-pass type I membrane protein</topology>
    </subcellularLocation>
</comment>
<dbReference type="SUPFAM" id="SSF69318">
    <property type="entry name" value="Integrin alpha N-terminal domain"/>
    <property type="match status" value="1"/>
</dbReference>
<evidence type="ECO:0000256" key="2">
    <source>
        <dbReference type="ARBA" id="ARBA00022737"/>
    </source>
</evidence>
<dbReference type="GO" id="GO:0005178">
    <property type="term" value="F:integrin binding"/>
    <property type="evidence" value="ECO:0007669"/>
    <property type="project" value="TreeGrafter"/>
</dbReference>
<dbReference type="AlphaFoldDB" id="A0A3Q2Z0P7"/>
<proteinExistence type="inferred from homology"/>
<dbReference type="Ensembl" id="ENSHCOT00000018632.1">
    <property type="protein sequence ID" value="ENSHCOP00000024957.1"/>
    <property type="gene ID" value="ENSHCOG00000014789.1"/>
</dbReference>
<protein>
    <submittedName>
        <fullName evidence="6">Integrin subunit alpha 8</fullName>
    </submittedName>
</protein>
<dbReference type="PROSITE" id="PS51470">
    <property type="entry name" value="FG_GAP"/>
    <property type="match status" value="4"/>
</dbReference>
<feature type="repeat" description="FG-GAP" evidence="4">
    <location>
        <begin position="24"/>
        <end position="91"/>
    </location>
</feature>
<keyword evidence="5" id="KW-0401">Integrin</keyword>
<feature type="repeat" description="FG-GAP" evidence="4">
    <location>
        <begin position="266"/>
        <end position="332"/>
    </location>
</feature>
<dbReference type="PANTHER" id="PTHR23220">
    <property type="entry name" value="INTEGRIN ALPHA"/>
    <property type="match status" value="1"/>
</dbReference>
<dbReference type="Proteomes" id="UP000264820">
    <property type="component" value="Unplaced"/>
</dbReference>
<evidence type="ECO:0000256" key="4">
    <source>
        <dbReference type="PROSITE-ProRule" id="PRU00803"/>
    </source>
</evidence>
<organism evidence="6 7">
    <name type="scientific">Hippocampus comes</name>
    <name type="common">Tiger tail seahorse</name>
    <dbReference type="NCBI Taxonomy" id="109280"/>
    <lineage>
        <taxon>Eukaryota</taxon>
        <taxon>Metazoa</taxon>
        <taxon>Chordata</taxon>
        <taxon>Craniata</taxon>
        <taxon>Vertebrata</taxon>
        <taxon>Euteleostomi</taxon>
        <taxon>Actinopterygii</taxon>
        <taxon>Neopterygii</taxon>
        <taxon>Teleostei</taxon>
        <taxon>Neoteleostei</taxon>
        <taxon>Acanthomorphata</taxon>
        <taxon>Syngnathiaria</taxon>
        <taxon>Syngnathiformes</taxon>
        <taxon>Syngnathoidei</taxon>
        <taxon>Syngnathidae</taxon>
        <taxon>Hippocampus</taxon>
    </lineage>
</organism>
<dbReference type="InterPro" id="IPR028994">
    <property type="entry name" value="Integrin_alpha_N"/>
</dbReference>
<keyword evidence="3" id="KW-0325">Glycoprotein</keyword>
<feature type="signal peptide" evidence="5">
    <location>
        <begin position="1"/>
        <end position="22"/>
    </location>
</feature>
<evidence type="ECO:0000313" key="7">
    <source>
        <dbReference type="Proteomes" id="UP000264820"/>
    </source>
</evidence>
<dbReference type="InterPro" id="IPR013519">
    <property type="entry name" value="Int_alpha_beta-p"/>
</dbReference>
<feature type="repeat" description="FG-GAP" evidence="4">
    <location>
        <begin position="173"/>
        <end position="225"/>
    </location>
</feature>
<dbReference type="GO" id="GO:0009897">
    <property type="term" value="C:external side of plasma membrane"/>
    <property type="evidence" value="ECO:0007669"/>
    <property type="project" value="TreeGrafter"/>
</dbReference>
<keyword evidence="7" id="KW-1185">Reference proteome</keyword>
<keyword evidence="1 5" id="KW-0732">Signal</keyword>
<dbReference type="GO" id="GO:0007229">
    <property type="term" value="P:integrin-mediated signaling pathway"/>
    <property type="evidence" value="ECO:0007669"/>
    <property type="project" value="UniProtKB-KW"/>
</dbReference>
<dbReference type="PRINTS" id="PR01185">
    <property type="entry name" value="INTEGRINA"/>
</dbReference>
<reference evidence="6" key="2">
    <citation type="submission" date="2025-09" db="UniProtKB">
        <authorList>
            <consortium name="Ensembl"/>
        </authorList>
    </citation>
    <scope>IDENTIFICATION</scope>
</reference>
<dbReference type="GeneTree" id="ENSGT00940000156737"/>
<evidence type="ECO:0000313" key="6">
    <source>
        <dbReference type="Ensembl" id="ENSHCOP00000024957.1"/>
    </source>
</evidence>
<dbReference type="InterPro" id="IPR013517">
    <property type="entry name" value="FG-GAP"/>
</dbReference>
<name>A0A3Q2Z0P7_HIPCM</name>
<evidence type="ECO:0000256" key="3">
    <source>
        <dbReference type="ARBA" id="ARBA00023180"/>
    </source>
</evidence>
<dbReference type="SMART" id="SM00191">
    <property type="entry name" value="Int_alpha"/>
    <property type="match status" value="2"/>
</dbReference>
<dbReference type="Pfam" id="PF01839">
    <property type="entry name" value="FG-GAP"/>
    <property type="match status" value="1"/>
</dbReference>
<dbReference type="GO" id="GO:0007160">
    <property type="term" value="P:cell-matrix adhesion"/>
    <property type="evidence" value="ECO:0007669"/>
    <property type="project" value="TreeGrafter"/>
</dbReference>
<dbReference type="GO" id="GO:0033627">
    <property type="term" value="P:cell adhesion mediated by integrin"/>
    <property type="evidence" value="ECO:0007669"/>
    <property type="project" value="TreeGrafter"/>
</dbReference>
<accession>A0A3Q2Z0P7</accession>
<evidence type="ECO:0000256" key="1">
    <source>
        <dbReference type="ARBA" id="ARBA00022729"/>
    </source>
</evidence>
<keyword evidence="2" id="KW-0677">Repeat</keyword>
<feature type="chain" id="PRO_5018381782" evidence="5">
    <location>
        <begin position="23"/>
        <end position="370"/>
    </location>
</feature>
<dbReference type="Gene3D" id="2.130.10.130">
    <property type="entry name" value="Integrin alpha, N-terminal"/>
    <property type="match status" value="1"/>
</dbReference>
<dbReference type="PANTHER" id="PTHR23220:SF5">
    <property type="entry name" value="INTEGRIN ALPHA-8"/>
    <property type="match status" value="1"/>
</dbReference>
<keyword evidence="5" id="KW-0130">Cell adhesion</keyword>
<dbReference type="InterPro" id="IPR000413">
    <property type="entry name" value="Integrin_alpha"/>
</dbReference>
<dbReference type="GO" id="GO:0098609">
    <property type="term" value="P:cell-cell adhesion"/>
    <property type="evidence" value="ECO:0007669"/>
    <property type="project" value="TreeGrafter"/>
</dbReference>
<feature type="repeat" description="FG-GAP" evidence="4">
    <location>
        <begin position="107"/>
        <end position="168"/>
    </location>
</feature>
<keyword evidence="5" id="KW-0675">Receptor</keyword>
<evidence type="ECO:0000256" key="5">
    <source>
        <dbReference type="RuleBase" id="RU003762"/>
    </source>
</evidence>
<dbReference type="GO" id="GO:0008305">
    <property type="term" value="C:integrin complex"/>
    <property type="evidence" value="ECO:0007669"/>
    <property type="project" value="InterPro"/>
</dbReference>